<name>A0A812RFA9_9DINO</name>
<dbReference type="Proteomes" id="UP000601435">
    <property type="component" value="Unassembled WGS sequence"/>
</dbReference>
<comment type="caution">
    <text evidence="2">The sequence shown here is derived from an EMBL/GenBank/DDBJ whole genome shotgun (WGS) entry which is preliminary data.</text>
</comment>
<gene>
    <name evidence="2" type="primary">BPM6</name>
    <name evidence="2" type="ORF">SNEC2469_LOCUS11964</name>
</gene>
<evidence type="ECO:0000313" key="2">
    <source>
        <dbReference type="EMBL" id="CAE7435605.1"/>
    </source>
</evidence>
<protein>
    <submittedName>
        <fullName evidence="2">BPM6 protein</fullName>
    </submittedName>
</protein>
<feature type="compositionally biased region" description="Basic residues" evidence="1">
    <location>
        <begin position="34"/>
        <end position="51"/>
    </location>
</feature>
<dbReference type="EMBL" id="CAJNJA010018971">
    <property type="protein sequence ID" value="CAE7435605.1"/>
    <property type="molecule type" value="Genomic_DNA"/>
</dbReference>
<proteinExistence type="predicted"/>
<keyword evidence="3" id="KW-1185">Reference proteome</keyword>
<evidence type="ECO:0000256" key="1">
    <source>
        <dbReference type="SAM" id="MobiDB-lite"/>
    </source>
</evidence>
<accession>A0A812RFA9</accession>
<dbReference type="OrthoDB" id="6359816at2759"/>
<evidence type="ECO:0000313" key="3">
    <source>
        <dbReference type="Proteomes" id="UP000601435"/>
    </source>
</evidence>
<feature type="region of interest" description="Disordered" evidence="1">
    <location>
        <begin position="18"/>
        <end position="56"/>
    </location>
</feature>
<sequence length="128" mass="13736">MVSRIMTSSGPKLLEMIRTSWSPATGEGNALQVPKKKTRPSKKSERRHGTQHLRCDGRRGRAPVFLALQNLILDSISGTMAKGGCKLWAHSKAVGPDVHPKGGPPALIGVFGLSHEQLLQSEGSTTTD</sequence>
<reference evidence="2" key="1">
    <citation type="submission" date="2021-02" db="EMBL/GenBank/DDBJ databases">
        <authorList>
            <person name="Dougan E. K."/>
            <person name="Rhodes N."/>
            <person name="Thang M."/>
            <person name="Chan C."/>
        </authorList>
    </citation>
    <scope>NUCLEOTIDE SEQUENCE</scope>
</reference>
<dbReference type="AlphaFoldDB" id="A0A812RFA9"/>
<organism evidence="2 3">
    <name type="scientific">Symbiodinium necroappetens</name>
    <dbReference type="NCBI Taxonomy" id="1628268"/>
    <lineage>
        <taxon>Eukaryota</taxon>
        <taxon>Sar</taxon>
        <taxon>Alveolata</taxon>
        <taxon>Dinophyceae</taxon>
        <taxon>Suessiales</taxon>
        <taxon>Symbiodiniaceae</taxon>
        <taxon>Symbiodinium</taxon>
    </lineage>
</organism>